<evidence type="ECO:0000256" key="4">
    <source>
        <dbReference type="ARBA" id="ARBA00022475"/>
    </source>
</evidence>
<dbReference type="NCBIfam" id="TIGR01709">
    <property type="entry name" value="typeII_sec_gspL"/>
    <property type="match status" value="1"/>
</dbReference>
<dbReference type="AlphaFoldDB" id="A0A2T5FVP9"/>
<evidence type="ECO:0000313" key="13">
    <source>
        <dbReference type="Proteomes" id="UP000244162"/>
    </source>
</evidence>
<evidence type="ECO:0000256" key="8">
    <source>
        <dbReference type="ARBA" id="ARBA00022989"/>
    </source>
</evidence>
<keyword evidence="13" id="KW-1185">Reference proteome</keyword>
<proteinExistence type="inferred from homology"/>
<evidence type="ECO:0000256" key="9">
    <source>
        <dbReference type="ARBA" id="ARBA00023136"/>
    </source>
</evidence>
<dbReference type="GO" id="GO:0015628">
    <property type="term" value="P:protein secretion by the type II secretion system"/>
    <property type="evidence" value="ECO:0007669"/>
    <property type="project" value="InterPro"/>
</dbReference>
<dbReference type="SUPFAM" id="SSF53067">
    <property type="entry name" value="Actin-like ATPase domain"/>
    <property type="match status" value="1"/>
</dbReference>
<dbReference type="PIRSF" id="PIRSF015761">
    <property type="entry name" value="Protein_L"/>
    <property type="match status" value="1"/>
</dbReference>
<dbReference type="EMBL" id="NWBU01000010">
    <property type="protein sequence ID" value="PTQ09852.1"/>
    <property type="molecule type" value="Genomic_DNA"/>
</dbReference>
<evidence type="ECO:0000256" key="5">
    <source>
        <dbReference type="ARBA" id="ARBA00022519"/>
    </source>
</evidence>
<comment type="subcellular location">
    <subcellularLocation>
        <location evidence="1">Cell inner membrane</location>
        <topology evidence="1">Single-pass membrane protein</topology>
    </subcellularLocation>
</comment>
<evidence type="ECO:0000259" key="11">
    <source>
        <dbReference type="Pfam" id="PF12693"/>
    </source>
</evidence>
<name>A0A2T5FVP9_9SPHN</name>
<protein>
    <submittedName>
        <fullName evidence="12">General secretion pathway protein GspL</fullName>
    </submittedName>
</protein>
<dbReference type="GO" id="GO:0005886">
    <property type="term" value="C:plasma membrane"/>
    <property type="evidence" value="ECO:0007669"/>
    <property type="project" value="UniProtKB-SubCell"/>
</dbReference>
<sequence>MKLILQHSRLHARLAASTISKVRNAGGLWSFRGERIVAISEAPGGRPTVLVPSEHVLMLAVDLPIVSRRKRVEALPFAIEDRLADRIEAVHVAMGAELEPRRYLVGIIRHEMMAAWLERLEAAGLGHAALVPDALLLPRPGAGQWLVDLAEGRACVRTGDGIGFALPETQLRTAWIAAGRPTCIAHGAALPPEMMGEGTDTLPERPAESPLDLPLDLRQGGYARRRGGAKGPWRRIGTVAALGLVAHGAIAAADTAALVNIAQKREAEVRALLATAAPGLAPDGDVVAAATDLLPAEGGAAPGRFLPLLARTSAALIPVGGGVAVRRLSYGESEGSLMLDLTEGEGADPDRVKAALAAAGLAATREGDRIMVRQPEGAGR</sequence>
<dbReference type="InterPro" id="IPR025691">
    <property type="entry name" value="GspL_pp_dom"/>
</dbReference>
<accession>A0A2T5FVP9</accession>
<dbReference type="GO" id="GO:0009276">
    <property type="term" value="C:Gram-negative-bacterium-type cell wall"/>
    <property type="evidence" value="ECO:0007669"/>
    <property type="project" value="InterPro"/>
</dbReference>
<evidence type="ECO:0000256" key="1">
    <source>
        <dbReference type="ARBA" id="ARBA00004377"/>
    </source>
</evidence>
<dbReference type="InterPro" id="IPR043129">
    <property type="entry name" value="ATPase_NBD"/>
</dbReference>
<dbReference type="InterPro" id="IPR024230">
    <property type="entry name" value="GspL_cyto_dom"/>
</dbReference>
<keyword evidence="7" id="KW-0653">Protein transport</keyword>
<evidence type="ECO:0000256" key="7">
    <source>
        <dbReference type="ARBA" id="ARBA00022927"/>
    </source>
</evidence>
<dbReference type="OrthoDB" id="7432052at2"/>
<keyword evidence="5" id="KW-0997">Cell inner membrane</keyword>
<dbReference type="Pfam" id="PF05134">
    <property type="entry name" value="T2SSL"/>
    <property type="match status" value="1"/>
</dbReference>
<dbReference type="CDD" id="cd24017">
    <property type="entry name" value="ASKHA_T2SSL_N"/>
    <property type="match status" value="1"/>
</dbReference>
<evidence type="ECO:0000256" key="3">
    <source>
        <dbReference type="ARBA" id="ARBA00022448"/>
    </source>
</evidence>
<evidence type="ECO:0000256" key="6">
    <source>
        <dbReference type="ARBA" id="ARBA00022692"/>
    </source>
</evidence>
<dbReference type="GO" id="GO:0015627">
    <property type="term" value="C:type II protein secretion system complex"/>
    <property type="evidence" value="ECO:0007669"/>
    <property type="project" value="InterPro"/>
</dbReference>
<comment type="similarity">
    <text evidence="2">Belongs to the GSP L family.</text>
</comment>
<keyword evidence="8" id="KW-1133">Transmembrane helix</keyword>
<organism evidence="12 13">
    <name type="scientific">Sphingomonas oleivorans</name>
    <dbReference type="NCBI Taxonomy" id="1735121"/>
    <lineage>
        <taxon>Bacteria</taxon>
        <taxon>Pseudomonadati</taxon>
        <taxon>Pseudomonadota</taxon>
        <taxon>Alphaproteobacteria</taxon>
        <taxon>Sphingomonadales</taxon>
        <taxon>Sphingomonadaceae</taxon>
        <taxon>Sphingomonas</taxon>
    </lineage>
</organism>
<dbReference type="Gene3D" id="3.30.420.380">
    <property type="match status" value="1"/>
</dbReference>
<evidence type="ECO:0000313" key="12">
    <source>
        <dbReference type="EMBL" id="PTQ09852.1"/>
    </source>
</evidence>
<keyword evidence="3" id="KW-0813">Transport</keyword>
<keyword evidence="9" id="KW-0472">Membrane</keyword>
<keyword evidence="4" id="KW-1003">Cell membrane</keyword>
<keyword evidence="6" id="KW-0812">Transmembrane</keyword>
<gene>
    <name evidence="12" type="ORF">CLG96_11825</name>
</gene>
<evidence type="ECO:0000259" key="10">
    <source>
        <dbReference type="Pfam" id="PF05134"/>
    </source>
</evidence>
<dbReference type="InterPro" id="IPR007812">
    <property type="entry name" value="T2SS_protein-GspL"/>
</dbReference>
<reference evidence="12 13" key="1">
    <citation type="submission" date="2017-09" db="EMBL/GenBank/DDBJ databases">
        <title>Sphingomonas panjinensis sp.nov., isolated from oil-contaminated soil.</title>
        <authorList>
            <person name="Wang L."/>
            <person name="Chen L."/>
        </authorList>
    </citation>
    <scope>NUCLEOTIDE SEQUENCE [LARGE SCALE GENOMIC DNA]</scope>
    <source>
        <strain evidence="12 13">FW-11</strain>
    </source>
</reference>
<dbReference type="Proteomes" id="UP000244162">
    <property type="component" value="Unassembled WGS sequence"/>
</dbReference>
<feature type="domain" description="GspL periplasmic" evidence="11">
    <location>
        <begin position="231"/>
        <end position="369"/>
    </location>
</feature>
<evidence type="ECO:0000256" key="2">
    <source>
        <dbReference type="ARBA" id="ARBA00005318"/>
    </source>
</evidence>
<comment type="caution">
    <text evidence="12">The sequence shown here is derived from an EMBL/GenBank/DDBJ whole genome shotgun (WGS) entry which is preliminary data.</text>
</comment>
<feature type="domain" description="GspL cytoplasmic actin-ATPase-like" evidence="10">
    <location>
        <begin position="39"/>
        <end position="174"/>
    </location>
</feature>
<dbReference type="Pfam" id="PF12693">
    <property type="entry name" value="GspL_C"/>
    <property type="match status" value="1"/>
</dbReference>